<evidence type="ECO:0000256" key="2">
    <source>
        <dbReference type="SAM" id="SignalP"/>
    </source>
</evidence>
<organism evidence="4 5">
    <name type="scientific">Bicyclus anynana</name>
    <name type="common">Squinting bush brown butterfly</name>
    <dbReference type="NCBI Taxonomy" id="110368"/>
    <lineage>
        <taxon>Eukaryota</taxon>
        <taxon>Metazoa</taxon>
        <taxon>Ecdysozoa</taxon>
        <taxon>Arthropoda</taxon>
        <taxon>Hexapoda</taxon>
        <taxon>Insecta</taxon>
        <taxon>Pterygota</taxon>
        <taxon>Neoptera</taxon>
        <taxon>Endopterygota</taxon>
        <taxon>Lepidoptera</taxon>
        <taxon>Glossata</taxon>
        <taxon>Ditrysia</taxon>
        <taxon>Papilionoidea</taxon>
        <taxon>Nymphalidae</taxon>
        <taxon>Satyrinae</taxon>
        <taxon>Satyrini</taxon>
        <taxon>Mycalesina</taxon>
        <taxon>Bicyclus</taxon>
    </lineage>
</organism>
<protein>
    <submittedName>
        <fullName evidence="5">Uncharacterized protein LOC112048946</fullName>
    </submittedName>
</protein>
<evidence type="ECO:0000259" key="3">
    <source>
        <dbReference type="PROSITE" id="PS50041"/>
    </source>
</evidence>
<feature type="signal peptide" evidence="2">
    <location>
        <begin position="1"/>
        <end position="24"/>
    </location>
</feature>
<feature type="chain" id="PRO_5046415373" evidence="2">
    <location>
        <begin position="25"/>
        <end position="397"/>
    </location>
</feature>
<feature type="compositionally biased region" description="Pro residues" evidence="1">
    <location>
        <begin position="78"/>
        <end position="88"/>
    </location>
</feature>
<keyword evidence="4" id="KW-1185">Reference proteome</keyword>
<accession>A0A6J1N6D8</accession>
<dbReference type="KEGG" id="bany:112048946"/>
<dbReference type="Pfam" id="PF00059">
    <property type="entry name" value="Lectin_C"/>
    <property type="match status" value="1"/>
</dbReference>
<dbReference type="PROSITE" id="PS50041">
    <property type="entry name" value="C_TYPE_LECTIN_2"/>
    <property type="match status" value="1"/>
</dbReference>
<dbReference type="InterPro" id="IPR001304">
    <property type="entry name" value="C-type_lectin-like"/>
</dbReference>
<evidence type="ECO:0000313" key="4">
    <source>
        <dbReference type="Proteomes" id="UP001652582"/>
    </source>
</evidence>
<gene>
    <name evidence="5" type="primary">LOC112048946</name>
</gene>
<evidence type="ECO:0000256" key="1">
    <source>
        <dbReference type="SAM" id="MobiDB-lite"/>
    </source>
</evidence>
<proteinExistence type="predicted"/>
<dbReference type="Gene3D" id="3.10.100.10">
    <property type="entry name" value="Mannose-Binding Protein A, subunit A"/>
    <property type="match status" value="1"/>
</dbReference>
<dbReference type="CDD" id="cd00037">
    <property type="entry name" value="CLECT"/>
    <property type="match status" value="1"/>
</dbReference>
<feature type="region of interest" description="Disordered" evidence="1">
    <location>
        <begin position="73"/>
        <end position="122"/>
    </location>
</feature>
<feature type="compositionally biased region" description="Basic and acidic residues" evidence="1">
    <location>
        <begin position="170"/>
        <end position="188"/>
    </location>
</feature>
<dbReference type="SMART" id="SM00034">
    <property type="entry name" value="CLECT"/>
    <property type="match status" value="1"/>
</dbReference>
<reference evidence="5" key="1">
    <citation type="submission" date="2025-08" db="UniProtKB">
        <authorList>
            <consortium name="RefSeq"/>
        </authorList>
    </citation>
    <scope>IDENTIFICATION</scope>
</reference>
<dbReference type="InterPro" id="IPR016187">
    <property type="entry name" value="CTDL_fold"/>
</dbReference>
<name>A0A6J1N6D8_BICAN</name>
<dbReference type="SUPFAM" id="SSF56436">
    <property type="entry name" value="C-type lectin-like"/>
    <property type="match status" value="1"/>
</dbReference>
<dbReference type="GeneID" id="112048946"/>
<feature type="region of interest" description="Disordered" evidence="1">
    <location>
        <begin position="135"/>
        <end position="188"/>
    </location>
</feature>
<evidence type="ECO:0000313" key="5">
    <source>
        <dbReference type="RefSeq" id="XP_023942424.2"/>
    </source>
</evidence>
<dbReference type="AlphaFoldDB" id="A0A6J1N6D8"/>
<dbReference type="OrthoDB" id="2142683at2759"/>
<feature type="domain" description="C-type lectin" evidence="3">
    <location>
        <begin position="243"/>
        <end position="362"/>
    </location>
</feature>
<dbReference type="RefSeq" id="XP_023942424.2">
    <property type="nucleotide sequence ID" value="XM_024086656.2"/>
</dbReference>
<sequence>MSVILVSVAALLVGAASCSNSTSAAEHEECASPEGLWGLALEDWATSALVTSDRHGRVMALPSTKGYYVAERFDSPYLSPPPPPPQPPYMQSSPQQPPQNHPLSLTGYKPQAPGPVHPNSQLHAAPHAMHVPQGYKEWEGSQPGGGKIVNRPTKPYKDKFKPSYPPPPQQDHRPSPNSIDRVDDPPRKQVTETDLYLLSAIEKLVYRVDLMEKRLRKMEEGVHYLLAGVESKPDPCPANYSRVGDVCYSWSAAALDWKGASLACRKERAALLELVDEAQRKTLYSKLLSDKKLRGNDFWTGGLNPGLLWIWSHSAKPVEPNSTNSTSIAGDGRCLALVSDPTRSTYVYRGQDCAVPHRYICQKEDSKEKLGNEIERVARRLRVERGRKSKLLWDDDK</sequence>
<dbReference type="InterPro" id="IPR016186">
    <property type="entry name" value="C-type_lectin-like/link_sf"/>
</dbReference>
<dbReference type="Proteomes" id="UP001652582">
    <property type="component" value="Chromosome 4"/>
</dbReference>
<keyword evidence="2" id="KW-0732">Signal</keyword>